<dbReference type="NCBIfam" id="NF038228">
    <property type="entry name" value="IcmH_DotU_IVB"/>
    <property type="match status" value="1"/>
</dbReference>
<dbReference type="NCBIfam" id="TIGR03349">
    <property type="entry name" value="IV_VI_DotU"/>
    <property type="match status" value="1"/>
</dbReference>
<evidence type="ECO:0000313" key="5">
    <source>
        <dbReference type="Proteomes" id="UP000196435"/>
    </source>
</evidence>
<organism evidence="4 5">
    <name type="scientific">Xenorhabdus innexi</name>
    <dbReference type="NCBI Taxonomy" id="290109"/>
    <lineage>
        <taxon>Bacteria</taxon>
        <taxon>Pseudomonadati</taxon>
        <taxon>Pseudomonadota</taxon>
        <taxon>Gammaproteobacteria</taxon>
        <taxon>Enterobacterales</taxon>
        <taxon>Morganellaceae</taxon>
        <taxon>Xenorhabdus</taxon>
    </lineage>
</organism>
<dbReference type="OrthoDB" id="345640at2"/>
<dbReference type="EMBL" id="FTLG01000015">
    <property type="protein sequence ID" value="SIP71239.1"/>
    <property type="molecule type" value="Genomic_DNA"/>
</dbReference>
<dbReference type="Proteomes" id="UP000196435">
    <property type="component" value="Unassembled WGS sequence"/>
</dbReference>
<protein>
    <recommendedName>
        <fullName evidence="2">Type IV / VI secretion system DotU domain-containing protein</fullName>
    </recommendedName>
</protein>
<sequence>MSDINVDSPSLERSEKQTETLAPQLRTFQRQYQLPLRGESLNPMIDAATPLLGMVLRLQDMSDQALPEKLYQQVVTDIRAIEQLLQTKGYEPGAIVSFRYVLCTFIDETALGHGWNSQNGWLKQSLLVHFHNETWGGEKVFVLLERLMGEAQRYQHLLEFIYLCLCLGYRGRYKVSTQKSDDFDRLFRRLQQQLYTLRGDAPPTTLYVNVNERDARYRLSRRLKVKHLFAISVGLLIALYSFYAIRLGDQTKDILEQLSNLLR</sequence>
<keyword evidence="1" id="KW-0812">Transmembrane</keyword>
<name>A0A1N6MR64_9GAMM</name>
<dbReference type="PANTHER" id="PTHR38033:SF1">
    <property type="entry name" value="DOTU FAMILY TYPE IV_VI SECRETION SYSTEM PROTEIN"/>
    <property type="match status" value="1"/>
</dbReference>
<keyword evidence="6" id="KW-1185">Reference proteome</keyword>
<reference evidence="5" key="1">
    <citation type="submission" date="2016-12" db="EMBL/GenBank/DDBJ databases">
        <authorList>
            <person name="Gaudriault S."/>
        </authorList>
    </citation>
    <scope>NUCLEOTIDE SEQUENCE [LARGE SCALE GENOMIC DNA]</scope>
    <source>
        <strain evidence="5">HGB1681 (deposited as PTA-6826 in the American Type Culture Collection)</strain>
    </source>
</reference>
<feature type="transmembrane region" description="Helical" evidence="1">
    <location>
        <begin position="228"/>
        <end position="245"/>
    </location>
</feature>
<keyword evidence="1" id="KW-0472">Membrane</keyword>
<reference evidence="4" key="2">
    <citation type="submission" date="2016-12" db="EMBL/GenBank/DDBJ databases">
        <authorList>
            <person name="Song W.-J."/>
            <person name="Kurnit D.M."/>
        </authorList>
    </citation>
    <scope>NUCLEOTIDE SEQUENCE [LARGE SCALE GENOMIC DNA]</scope>
    <source>
        <strain evidence="4">HGB1681</strain>
    </source>
</reference>
<evidence type="ECO:0000256" key="1">
    <source>
        <dbReference type="SAM" id="Phobius"/>
    </source>
</evidence>
<evidence type="ECO:0000313" key="3">
    <source>
        <dbReference type="EMBL" id="PHM36222.1"/>
    </source>
</evidence>
<dbReference type="RefSeq" id="WP_086954665.1">
    <property type="nucleotide sequence ID" value="NZ_CAWNQC010000068.1"/>
</dbReference>
<keyword evidence="1" id="KW-1133">Transmembrane helix</keyword>
<feature type="domain" description="Type IV / VI secretion system DotU" evidence="2">
    <location>
        <begin position="43"/>
        <end position="245"/>
    </location>
</feature>
<evidence type="ECO:0000259" key="2">
    <source>
        <dbReference type="Pfam" id="PF09850"/>
    </source>
</evidence>
<gene>
    <name evidence="3" type="ORF">Xinn_01755</name>
    <name evidence="4" type="ORF">XIS1_1110016</name>
</gene>
<dbReference type="InterPro" id="IPR038522">
    <property type="entry name" value="T4/T6SS_DotU_sf"/>
</dbReference>
<dbReference type="EMBL" id="NIBU01000016">
    <property type="protein sequence ID" value="PHM36222.1"/>
    <property type="molecule type" value="Genomic_DNA"/>
</dbReference>
<dbReference type="Gene3D" id="1.25.40.590">
    <property type="entry name" value="Type IV / VI secretion system, DotU"/>
    <property type="match status" value="1"/>
</dbReference>
<dbReference type="InterPro" id="IPR017732">
    <property type="entry name" value="T4/T6SS_DotU"/>
</dbReference>
<dbReference type="AlphaFoldDB" id="A0A1N6MR64"/>
<dbReference type="PANTHER" id="PTHR38033">
    <property type="entry name" value="MEMBRANE PROTEIN-RELATED"/>
    <property type="match status" value="1"/>
</dbReference>
<reference evidence="3 6" key="3">
    <citation type="journal article" date="2017" name="Nat. Microbiol.">
        <title>Natural product diversity associated with the nematode symbionts Photorhabdus and Xenorhabdus.</title>
        <authorList>
            <person name="Tobias N.J."/>
            <person name="Wolff H."/>
            <person name="Djahanschiri B."/>
            <person name="Grundmann F."/>
            <person name="Kronenwerth M."/>
            <person name="Shi Y.M."/>
            <person name="Simonyi S."/>
            <person name="Grun P."/>
            <person name="Shapiro-Ilan D."/>
            <person name="Pidot S.J."/>
            <person name="Stinear T.P."/>
            <person name="Ebersberger I."/>
            <person name="Bode H.B."/>
        </authorList>
    </citation>
    <scope>NUCLEOTIDE SEQUENCE [LARGE SCALE GENOMIC DNA]</scope>
    <source>
        <strain evidence="3 6">DSM 16336</strain>
    </source>
</reference>
<proteinExistence type="predicted"/>
<dbReference type="Pfam" id="PF09850">
    <property type="entry name" value="DotU"/>
    <property type="match status" value="1"/>
</dbReference>
<accession>A0A1N6MR64</accession>
<evidence type="ECO:0000313" key="4">
    <source>
        <dbReference type="EMBL" id="SIP71239.1"/>
    </source>
</evidence>
<evidence type="ECO:0000313" key="6">
    <source>
        <dbReference type="Proteomes" id="UP000224871"/>
    </source>
</evidence>
<dbReference type="Proteomes" id="UP000224871">
    <property type="component" value="Unassembled WGS sequence"/>
</dbReference>